<dbReference type="Proteomes" id="UP001634007">
    <property type="component" value="Unassembled WGS sequence"/>
</dbReference>
<evidence type="ECO:0000313" key="3">
    <source>
        <dbReference type="Proteomes" id="UP001634007"/>
    </source>
</evidence>
<dbReference type="PANTHER" id="PTHR11566">
    <property type="entry name" value="DYNAMIN"/>
    <property type="match status" value="1"/>
</dbReference>
<comment type="caution">
    <text evidence="2">The sequence shown here is derived from an EMBL/GenBank/DDBJ whole genome shotgun (WGS) entry which is preliminary data.</text>
</comment>
<dbReference type="InterPro" id="IPR027417">
    <property type="entry name" value="P-loop_NTPase"/>
</dbReference>
<keyword evidence="3" id="KW-1185">Reference proteome</keyword>
<gene>
    <name evidence="2" type="ORF">ACJRO7_010859</name>
</gene>
<dbReference type="AlphaFoldDB" id="A0ABD3LHZ8"/>
<dbReference type="InterPro" id="IPR000375">
    <property type="entry name" value="Dynamin_stalk"/>
</dbReference>
<sequence>MADDVDIGLGYVCERNRIDHKSYHDARLEEVKLFTVHPQLCKIDKSTVGVLVLAQKMKQIQANIMAKCLPEIVKKINENLNANVAKLKRMPKNLSSVEEAMMAFVQIMGLVKELLRKVLLGDEFDEYSDDKDMHCTTKLVKMLNRYVNERHNCIEDN</sequence>
<evidence type="ECO:0000313" key="2">
    <source>
        <dbReference type="EMBL" id="KAL3749801.1"/>
    </source>
</evidence>
<reference evidence="2 3" key="1">
    <citation type="submission" date="2024-11" db="EMBL/GenBank/DDBJ databases">
        <title>Chromosome-level genome assembly of Eucalyptus globulus Labill. provides insights into its genome evolution.</title>
        <authorList>
            <person name="Li X."/>
        </authorList>
    </citation>
    <scope>NUCLEOTIDE SEQUENCE [LARGE SCALE GENOMIC DNA]</scope>
    <source>
        <strain evidence="2">CL2024</strain>
        <tissue evidence="2">Fresh tender leaves</tissue>
    </source>
</reference>
<dbReference type="EMBL" id="JBJKBG010000002">
    <property type="protein sequence ID" value="KAL3749801.1"/>
    <property type="molecule type" value="Genomic_DNA"/>
</dbReference>
<proteinExistence type="predicted"/>
<dbReference type="PANTHER" id="PTHR11566:SF173">
    <property type="entry name" value="DYNAMIN-RELATED PROTEIN 4C"/>
    <property type="match status" value="1"/>
</dbReference>
<evidence type="ECO:0000259" key="1">
    <source>
        <dbReference type="Pfam" id="PF01031"/>
    </source>
</evidence>
<feature type="domain" description="Dynamin stalk" evidence="1">
    <location>
        <begin position="3"/>
        <end position="150"/>
    </location>
</feature>
<name>A0ABD3LHZ8_EUCGL</name>
<protein>
    <recommendedName>
        <fullName evidence="1">Dynamin stalk domain-containing protein</fullName>
    </recommendedName>
</protein>
<dbReference type="Pfam" id="PF01031">
    <property type="entry name" value="Dynamin_M"/>
    <property type="match status" value="1"/>
</dbReference>
<dbReference type="InterPro" id="IPR022812">
    <property type="entry name" value="Dynamin"/>
</dbReference>
<accession>A0ABD3LHZ8</accession>
<dbReference type="Gene3D" id="3.40.50.300">
    <property type="entry name" value="P-loop containing nucleotide triphosphate hydrolases"/>
    <property type="match status" value="1"/>
</dbReference>
<organism evidence="2 3">
    <name type="scientific">Eucalyptus globulus</name>
    <name type="common">Tasmanian blue gum</name>
    <dbReference type="NCBI Taxonomy" id="34317"/>
    <lineage>
        <taxon>Eukaryota</taxon>
        <taxon>Viridiplantae</taxon>
        <taxon>Streptophyta</taxon>
        <taxon>Embryophyta</taxon>
        <taxon>Tracheophyta</taxon>
        <taxon>Spermatophyta</taxon>
        <taxon>Magnoliopsida</taxon>
        <taxon>eudicotyledons</taxon>
        <taxon>Gunneridae</taxon>
        <taxon>Pentapetalae</taxon>
        <taxon>rosids</taxon>
        <taxon>malvids</taxon>
        <taxon>Myrtales</taxon>
        <taxon>Myrtaceae</taxon>
        <taxon>Myrtoideae</taxon>
        <taxon>Eucalypteae</taxon>
        <taxon>Eucalyptus</taxon>
    </lineage>
</organism>